<name>A0ABD1WLB1_9LAMI</name>
<evidence type="ECO:0000313" key="4">
    <source>
        <dbReference type="EMBL" id="KAL2550482.1"/>
    </source>
</evidence>
<feature type="region of interest" description="Disordered" evidence="2">
    <location>
        <begin position="58"/>
        <end position="95"/>
    </location>
</feature>
<feature type="compositionally biased region" description="Polar residues" evidence="2">
    <location>
        <begin position="309"/>
        <end position="320"/>
    </location>
</feature>
<evidence type="ECO:0000256" key="2">
    <source>
        <dbReference type="SAM" id="MobiDB-lite"/>
    </source>
</evidence>
<organism evidence="4 5">
    <name type="scientific">Forsythia ovata</name>
    <dbReference type="NCBI Taxonomy" id="205694"/>
    <lineage>
        <taxon>Eukaryota</taxon>
        <taxon>Viridiplantae</taxon>
        <taxon>Streptophyta</taxon>
        <taxon>Embryophyta</taxon>
        <taxon>Tracheophyta</taxon>
        <taxon>Spermatophyta</taxon>
        <taxon>Magnoliopsida</taxon>
        <taxon>eudicotyledons</taxon>
        <taxon>Gunneridae</taxon>
        <taxon>Pentapetalae</taxon>
        <taxon>asterids</taxon>
        <taxon>lamiids</taxon>
        <taxon>Lamiales</taxon>
        <taxon>Oleaceae</taxon>
        <taxon>Forsythieae</taxon>
        <taxon>Forsythia</taxon>
    </lineage>
</organism>
<feature type="region of interest" description="Disordered" evidence="2">
    <location>
        <begin position="126"/>
        <end position="265"/>
    </location>
</feature>
<dbReference type="AlphaFoldDB" id="A0ABD1WLB1"/>
<feature type="compositionally biased region" description="Polar residues" evidence="2">
    <location>
        <begin position="130"/>
        <end position="144"/>
    </location>
</feature>
<evidence type="ECO:0000256" key="1">
    <source>
        <dbReference type="SAM" id="Coils"/>
    </source>
</evidence>
<sequence length="969" mass="106052">MSAFTATTSWCPSSFQLKLALSCRKSPPIFVRTRFQKLDRRGLKFVSLVVRNSVANGNGVEQRRSGNSSWINSNSDNFSGWSNADGEEQSGDSRPRQSFAGIVGAGVAGILLVSGLTFAALSISKRGTSRVKQQMEPLTTQEESLSSDKHLDGVEEEQNMDTLEKQESSNPQSKTIAYEDPSSGKENSDATESRISDGTVAGQSPEDGDITSNGSIKKAAHSESAISGILVAPEATNKPPESDTTDDSLATSSIQSKSGNLTAEKTNEAEAENLLDDIIPEQSASDADSANLSTDLEGGVSGLGERENYNSSLDPSSAEPSTLKILVESKSDAVLEPSISHEEYIETRSLLSTKDVEPSKVPGVSVDMDDIHPEVENINGTSPSGAALVPEAAYELAYEQDANDYNDINLNRSSFDSTNPEKFFTSAGIPAPSVVSEALQALPGKVLVPAVVDQLQGQALAALQVLKVIEADVQPGDLCTRRDYARWLVSASNALSRNTASKVYPAMYIENISELAFDDITPRDPDFPSIQGLAEAGLIASKLSRRDMQSSLDEDASPVFFSPESPLSRQDLVSWKMALEKRQLPVVDRKTLQQLSGFIDIDKINPDAWPALVADLAAGEQGIITLALGYTRLFQPEKPVTNAQAAIALATGDASAIVSEELARIEAESMAEKAVSAHSALVAQVEKDINASYEQELYLEREKISAVEKLAEEARRELERLKAEREKENLTLMKERAAADSEMEVLSKLRREVEEQLQTLMSNKFEISYEKERLNKLRRDAETENQEISRLQYELEVERKALSMARAWAEDEAKRAREQLKVLEEARERWEKQGLKVVVDNDLREEEDAGVTWLATGKQLSVEGTIERSENLVDKLRVMADEVRGKLKDTINKIIEKILVLISILKEKCLKMGRRAGDIKVAAKSKLDGSLQEARQNSVEFTSAVKEGAKRVAGDWKEGVERISQKFKT</sequence>
<feature type="compositionally biased region" description="Polar residues" evidence="2">
    <location>
        <begin position="283"/>
        <end position="294"/>
    </location>
</feature>
<keyword evidence="1" id="KW-0175">Coiled coil</keyword>
<dbReference type="EMBL" id="JBFOLJ010000003">
    <property type="protein sequence ID" value="KAL2550482.1"/>
    <property type="molecule type" value="Genomic_DNA"/>
</dbReference>
<keyword evidence="3" id="KW-0472">Membrane</keyword>
<dbReference type="Proteomes" id="UP001604277">
    <property type="component" value="Unassembled WGS sequence"/>
</dbReference>
<feature type="transmembrane region" description="Helical" evidence="3">
    <location>
        <begin position="99"/>
        <end position="123"/>
    </location>
</feature>
<keyword evidence="5" id="KW-1185">Reference proteome</keyword>
<feature type="compositionally biased region" description="Basic and acidic residues" evidence="2">
    <location>
        <begin position="182"/>
        <end position="195"/>
    </location>
</feature>
<proteinExistence type="predicted"/>
<keyword evidence="3" id="KW-0812">Transmembrane</keyword>
<feature type="compositionally biased region" description="Polar residues" evidence="2">
    <location>
        <begin position="65"/>
        <end position="82"/>
    </location>
</feature>
<feature type="coiled-coil region" evidence="1">
    <location>
        <begin position="704"/>
        <end position="833"/>
    </location>
</feature>
<keyword evidence="3" id="KW-1133">Transmembrane helix</keyword>
<evidence type="ECO:0000313" key="5">
    <source>
        <dbReference type="Proteomes" id="UP001604277"/>
    </source>
</evidence>
<comment type="caution">
    <text evidence="4">The sequence shown here is derived from an EMBL/GenBank/DDBJ whole genome shotgun (WGS) entry which is preliminary data.</text>
</comment>
<accession>A0ABD1WLB1</accession>
<evidence type="ECO:0000256" key="3">
    <source>
        <dbReference type="SAM" id="Phobius"/>
    </source>
</evidence>
<dbReference type="PANTHER" id="PTHR33740:SF3">
    <property type="entry name" value="GPI-ANCHORED ADHESIN-LIKE PROTEIN"/>
    <property type="match status" value="1"/>
</dbReference>
<feature type="region of interest" description="Disordered" evidence="2">
    <location>
        <begin position="283"/>
        <end position="320"/>
    </location>
</feature>
<reference evidence="5" key="1">
    <citation type="submission" date="2024-07" db="EMBL/GenBank/DDBJ databases">
        <title>Two chromosome-level genome assemblies of Korean endemic species Abeliophyllum distichum and Forsythia ovata (Oleaceae).</title>
        <authorList>
            <person name="Jang H."/>
        </authorList>
    </citation>
    <scope>NUCLEOTIDE SEQUENCE [LARGE SCALE GENOMIC DNA]</scope>
</reference>
<dbReference type="PANTHER" id="PTHR33740">
    <property type="entry name" value="GPI-ANCHORED ADHESIN-LIKE PROTEIN"/>
    <property type="match status" value="1"/>
</dbReference>
<gene>
    <name evidence="4" type="ORF">Fot_12012</name>
</gene>
<protein>
    <submittedName>
        <fullName evidence="4">S-layer-like proteiny domain</fullName>
    </submittedName>
</protein>